<organism evidence="3 6">
    <name type="scientific">Staphylococcus devriesei</name>
    <dbReference type="NCBI Taxonomy" id="586733"/>
    <lineage>
        <taxon>Bacteria</taxon>
        <taxon>Bacillati</taxon>
        <taxon>Bacillota</taxon>
        <taxon>Bacilli</taxon>
        <taxon>Bacillales</taxon>
        <taxon>Staphylococcaceae</taxon>
        <taxon>Staphylococcus</taxon>
    </lineage>
</organism>
<evidence type="ECO:0000313" key="6">
    <source>
        <dbReference type="Proteomes" id="UP000243350"/>
    </source>
</evidence>
<evidence type="ECO:0000313" key="3">
    <source>
        <dbReference type="EMBL" id="PTF16856.1"/>
    </source>
</evidence>
<comment type="caution">
    <text evidence="3">The sequence shown here is derived from an EMBL/GenBank/DDBJ whole genome shotgun (WGS) entry which is preliminary data.</text>
</comment>
<dbReference type="Proteomes" id="UP000242547">
    <property type="component" value="Unassembled WGS sequence"/>
</dbReference>
<sequence length="119" mass="14481">MHDQFIDYQQHLIHFITLIEKIKYYYFMDEASLKQAIEHYNEEVKNHALNIELNEEIYSIAPAQLSSTSPNHLYYKLLIELSERPLHNFQQGTLLYDLNRRQQRIYHIYLKIKNLQNDL</sequence>
<dbReference type="EMBL" id="PYZH01000001">
    <property type="protein sequence ID" value="PTF16856.1"/>
    <property type="molecule type" value="Genomic_DNA"/>
</dbReference>
<reference evidence="2" key="2">
    <citation type="submission" date="2018-03" db="EMBL/GenBank/DDBJ databases">
        <authorList>
            <person name="Naushad S."/>
        </authorList>
    </citation>
    <scope>NUCLEOTIDE SEQUENCE</scope>
    <source>
        <strain evidence="2">SNUC 1409</strain>
    </source>
</reference>
<keyword evidence="4" id="KW-1185">Reference proteome</keyword>
<dbReference type="Proteomes" id="UP000242088">
    <property type="component" value="Unassembled WGS sequence"/>
</dbReference>
<name>A0A2K4DH12_9STAP</name>
<dbReference type="GeneID" id="48887260"/>
<evidence type="ECO:0000313" key="4">
    <source>
        <dbReference type="Proteomes" id="UP000242088"/>
    </source>
</evidence>
<reference evidence="4 5" key="1">
    <citation type="journal article" date="2016" name="Front. Microbiol.">
        <title>Comprehensive Phylogenetic Analysis of Bovine Non-aureus Staphylococci Species Based on Whole-Genome Sequencing.</title>
        <authorList>
            <person name="Naushad S."/>
            <person name="Barkema H.W."/>
            <person name="Luby C."/>
            <person name="Condas L.A."/>
            <person name="Nobrega D.B."/>
            <person name="Carson D.A."/>
            <person name="De Buck J."/>
        </authorList>
    </citation>
    <scope>NUCLEOTIDE SEQUENCE [LARGE SCALE GENOMIC DNA]</scope>
    <source>
        <strain evidence="2 4">SNUC 1409</strain>
        <strain evidence="3 6">SNUC 4143</strain>
        <strain evidence="1 5">SNUC 761</strain>
    </source>
</reference>
<proteinExistence type="predicted"/>
<evidence type="ECO:0000313" key="2">
    <source>
        <dbReference type="EMBL" id="PTF13997.1"/>
    </source>
</evidence>
<dbReference type="EMBL" id="PYZI01000006">
    <property type="protein sequence ID" value="PTF13997.1"/>
    <property type="molecule type" value="Genomic_DNA"/>
</dbReference>
<dbReference type="AlphaFoldDB" id="A0A2K4DH12"/>
<protein>
    <submittedName>
        <fullName evidence="3">Uncharacterized protein</fullName>
    </submittedName>
</protein>
<dbReference type="OrthoDB" id="2408335at2"/>
<dbReference type="RefSeq" id="WP_103167448.1">
    <property type="nucleotide sequence ID" value="NZ_CP130489.1"/>
</dbReference>
<evidence type="ECO:0000313" key="1">
    <source>
        <dbReference type="EMBL" id="PTE72483.1"/>
    </source>
</evidence>
<dbReference type="EMBL" id="PYZL01000053">
    <property type="protein sequence ID" value="PTE72483.1"/>
    <property type="molecule type" value="Genomic_DNA"/>
</dbReference>
<accession>A0A2K4DH12</accession>
<reference evidence="3" key="3">
    <citation type="submission" date="2018-03" db="EMBL/GenBank/DDBJ databases">
        <authorList>
            <person name="Keele B.F."/>
        </authorList>
    </citation>
    <scope>NUCLEOTIDE SEQUENCE</scope>
    <source>
        <strain evidence="3">SNUC 4143</strain>
        <strain evidence="1">SNUC 761</strain>
    </source>
</reference>
<gene>
    <name evidence="1" type="ORF">BUY44_07990</name>
    <name evidence="2" type="ORF">BUY47_06460</name>
    <name evidence="3" type="ORF">BUY48_00240</name>
</gene>
<dbReference type="Proteomes" id="UP000243350">
    <property type="component" value="Unassembled WGS sequence"/>
</dbReference>
<evidence type="ECO:0000313" key="5">
    <source>
        <dbReference type="Proteomes" id="UP000242547"/>
    </source>
</evidence>